<evidence type="ECO:0000313" key="2">
    <source>
        <dbReference type="Proteomes" id="UP000053660"/>
    </source>
</evidence>
<sequence>MASKKWAAGITHVLRISKTNGGCAIEETADSDKTEIQSQNSQQWGWPGSGGTIVSGCWQAYNGIAALPQSFIHLNYKPSGKLCRPSKLCAESEDRVPLPKV</sequence>
<dbReference type="Proteomes" id="UP000053660">
    <property type="component" value="Unassembled WGS sequence"/>
</dbReference>
<gene>
    <name evidence="1" type="ORF">OESDEN_17908</name>
</gene>
<protein>
    <submittedName>
        <fullName evidence="1">Uncharacterized protein</fullName>
    </submittedName>
</protein>
<name>A0A0B1SAR3_OESDE</name>
<accession>A0A0B1SAR3</accession>
<dbReference type="EMBL" id="KN579873">
    <property type="protein sequence ID" value="KHJ82398.1"/>
    <property type="molecule type" value="Genomic_DNA"/>
</dbReference>
<dbReference type="AlphaFoldDB" id="A0A0B1SAR3"/>
<keyword evidence="2" id="KW-1185">Reference proteome</keyword>
<reference evidence="1 2" key="1">
    <citation type="submission" date="2014-03" db="EMBL/GenBank/DDBJ databases">
        <title>Draft genome of the hookworm Oesophagostomum dentatum.</title>
        <authorList>
            <person name="Mitreva M."/>
        </authorList>
    </citation>
    <scope>NUCLEOTIDE SEQUENCE [LARGE SCALE GENOMIC DNA]</scope>
    <source>
        <strain evidence="1 2">OD-Hann</strain>
    </source>
</reference>
<organism evidence="1 2">
    <name type="scientific">Oesophagostomum dentatum</name>
    <name type="common">Nodular worm</name>
    <dbReference type="NCBI Taxonomy" id="61180"/>
    <lineage>
        <taxon>Eukaryota</taxon>
        <taxon>Metazoa</taxon>
        <taxon>Ecdysozoa</taxon>
        <taxon>Nematoda</taxon>
        <taxon>Chromadorea</taxon>
        <taxon>Rhabditida</taxon>
        <taxon>Rhabditina</taxon>
        <taxon>Rhabditomorpha</taxon>
        <taxon>Strongyloidea</taxon>
        <taxon>Strongylidae</taxon>
        <taxon>Oesophagostomum</taxon>
    </lineage>
</organism>
<proteinExistence type="predicted"/>
<evidence type="ECO:0000313" key="1">
    <source>
        <dbReference type="EMBL" id="KHJ82398.1"/>
    </source>
</evidence>